<dbReference type="InterPro" id="IPR001680">
    <property type="entry name" value="WD40_rpt"/>
</dbReference>
<dbReference type="PROSITE" id="PS50082">
    <property type="entry name" value="WD_REPEATS_2"/>
    <property type="match status" value="1"/>
</dbReference>
<accession>A0ABQ8FC61</accession>
<feature type="repeat" description="WD" evidence="5">
    <location>
        <begin position="5"/>
        <end position="42"/>
    </location>
</feature>
<proteinExistence type="inferred from homology"/>
<dbReference type="Gene3D" id="2.130.10.10">
    <property type="entry name" value="YVTN repeat-like/Quinoprotein amine dehydrogenase"/>
    <property type="match status" value="2"/>
</dbReference>
<gene>
    <name evidence="6" type="ORF">BASA50_005619</name>
</gene>
<dbReference type="PROSITE" id="PS50294">
    <property type="entry name" value="WD_REPEATS_REGION"/>
    <property type="match status" value="1"/>
</dbReference>
<evidence type="ECO:0000313" key="6">
    <source>
        <dbReference type="EMBL" id="KAH6595718.1"/>
    </source>
</evidence>
<evidence type="ECO:0000256" key="3">
    <source>
        <dbReference type="ARBA" id="ARBA00037931"/>
    </source>
</evidence>
<evidence type="ECO:0000256" key="2">
    <source>
        <dbReference type="ARBA" id="ARBA00022737"/>
    </source>
</evidence>
<name>A0ABQ8FC61_9FUNG</name>
<dbReference type="SUPFAM" id="SSF50978">
    <property type="entry name" value="WD40 repeat-like"/>
    <property type="match status" value="1"/>
</dbReference>
<dbReference type="InterPro" id="IPR036322">
    <property type="entry name" value="WD40_repeat_dom_sf"/>
</dbReference>
<protein>
    <recommendedName>
        <fullName evidence="4">ASTRA-associated protein 1</fullName>
    </recommendedName>
</protein>
<evidence type="ECO:0000256" key="4">
    <source>
        <dbReference type="ARBA" id="ARBA00040563"/>
    </source>
</evidence>
<comment type="similarity">
    <text evidence="3">Belongs to the WD repeat ASA1 family.</text>
</comment>
<dbReference type="EMBL" id="JAFCIX010000279">
    <property type="protein sequence ID" value="KAH6595718.1"/>
    <property type="molecule type" value="Genomic_DNA"/>
</dbReference>
<dbReference type="PANTHER" id="PTHR19854:SF1">
    <property type="entry name" value="GUANINE NUCLEOTIDE-BINDING PROTEIN SUBUNIT BETA-LIKE PROTEIN 1"/>
    <property type="match status" value="1"/>
</dbReference>
<dbReference type="SMART" id="SM00320">
    <property type="entry name" value="WD40"/>
    <property type="match status" value="3"/>
</dbReference>
<organism evidence="6 7">
    <name type="scientific">Batrachochytrium salamandrivorans</name>
    <dbReference type="NCBI Taxonomy" id="1357716"/>
    <lineage>
        <taxon>Eukaryota</taxon>
        <taxon>Fungi</taxon>
        <taxon>Fungi incertae sedis</taxon>
        <taxon>Chytridiomycota</taxon>
        <taxon>Chytridiomycota incertae sedis</taxon>
        <taxon>Chytridiomycetes</taxon>
        <taxon>Rhizophydiales</taxon>
        <taxon>Rhizophydiales incertae sedis</taxon>
        <taxon>Batrachochytrium</taxon>
    </lineage>
</organism>
<keyword evidence="2" id="KW-0677">Repeat</keyword>
<keyword evidence="1 5" id="KW-0853">WD repeat</keyword>
<keyword evidence="7" id="KW-1185">Reference proteome</keyword>
<evidence type="ECO:0000256" key="1">
    <source>
        <dbReference type="ARBA" id="ARBA00022574"/>
    </source>
</evidence>
<sequence>MLFTLRGHQSELTALSFLPDHGGAPMLVSGDASGWLFLWDLKFRRPICSWQAHPPPQPTSGGILHLQSFVAEFELTPHFGSGTKTELRSIFLASQGRDNIVHIWSLDSILHHSAKHLSPMQLQSALPGPAPIFSFPSNSLNFCRFALTHTPRTASTSTDIVFALPNLVDSARIDIYNYTTHAYGVRSIGCETSNRTNQGPTSLKTGIVMCMRFYHRSLGIVTVPCATADQQIPPTQTLLLAAGYESGHVIIWNTSDGTQLGKMQLHSEPIMSIDIVGSEYAYQKDAHASLPIAGSWGVSVAADNQLTLFSTNFDINGMVAEHHKTELPSTGTTDVRIQADGRAIATAGWDGALRLFRPSKRLKCVSVVQVFKDTIRCMEYCPLSISTLLSQLLLQPCSGASPLLSIPNKGSTEEVPRAVIAVGSKDGRICLL</sequence>
<dbReference type="PANTHER" id="PTHR19854">
    <property type="entry name" value="TRANSDUCIN BETA-LIKE 3"/>
    <property type="match status" value="1"/>
</dbReference>
<evidence type="ECO:0000256" key="5">
    <source>
        <dbReference type="PROSITE-ProRule" id="PRU00221"/>
    </source>
</evidence>
<evidence type="ECO:0000313" key="7">
    <source>
        <dbReference type="Proteomes" id="UP001648503"/>
    </source>
</evidence>
<dbReference type="InterPro" id="IPR015943">
    <property type="entry name" value="WD40/YVTN_repeat-like_dom_sf"/>
</dbReference>
<comment type="caution">
    <text evidence="6">The sequence shown here is derived from an EMBL/GenBank/DDBJ whole genome shotgun (WGS) entry which is preliminary data.</text>
</comment>
<reference evidence="6 7" key="1">
    <citation type="submission" date="2021-02" db="EMBL/GenBank/DDBJ databases">
        <title>Variation within the Batrachochytrium salamandrivorans European outbreak.</title>
        <authorList>
            <person name="Kelly M."/>
            <person name="Pasmans F."/>
            <person name="Shea T.P."/>
            <person name="Munoz J.F."/>
            <person name="Carranza S."/>
            <person name="Cuomo C.A."/>
            <person name="Martel A."/>
        </authorList>
    </citation>
    <scope>NUCLEOTIDE SEQUENCE [LARGE SCALE GENOMIC DNA]</scope>
    <source>
        <strain evidence="6 7">AMFP18/2</strain>
    </source>
</reference>
<dbReference type="Pfam" id="PF00400">
    <property type="entry name" value="WD40"/>
    <property type="match status" value="1"/>
</dbReference>
<dbReference type="Proteomes" id="UP001648503">
    <property type="component" value="Unassembled WGS sequence"/>
</dbReference>